<dbReference type="EMBL" id="SPOF01000004">
    <property type="protein sequence ID" value="TIB16362.1"/>
    <property type="molecule type" value="Genomic_DNA"/>
</dbReference>
<comment type="caution">
    <text evidence="3">The sequence shown here is derived from an EMBL/GenBank/DDBJ whole genome shotgun (WGS) entry which is preliminary data.</text>
</comment>
<evidence type="ECO:0000313" key="4">
    <source>
        <dbReference type="Proteomes" id="UP000306954"/>
    </source>
</evidence>
<evidence type="ECO:0000256" key="2">
    <source>
        <dbReference type="ARBA" id="ARBA00043974"/>
    </source>
</evidence>
<protein>
    <recommendedName>
        <fullName evidence="5">Proteasome maturation factor UMP1</fullName>
    </recommendedName>
</protein>
<name>A0A4T0F917_WALIC</name>
<keyword evidence="1" id="KW-0143">Chaperone</keyword>
<dbReference type="Proteomes" id="UP000306954">
    <property type="component" value="Unassembled WGS sequence"/>
</dbReference>
<dbReference type="Pfam" id="PF05348">
    <property type="entry name" value="UMP1"/>
    <property type="match status" value="1"/>
</dbReference>
<dbReference type="GO" id="GO:0043248">
    <property type="term" value="P:proteasome assembly"/>
    <property type="evidence" value="ECO:0007669"/>
    <property type="project" value="InterPro"/>
</dbReference>
<dbReference type="OrthoDB" id="15001at2759"/>
<dbReference type="PANTHER" id="PTHR12828">
    <property type="entry name" value="PROTEASOME MATURATION PROTEIN UMP1"/>
    <property type="match status" value="1"/>
</dbReference>
<accession>A0A4T0F917</accession>
<comment type="similarity">
    <text evidence="2">Belongs to the POMP/UMP1 family.</text>
</comment>
<dbReference type="PANTHER" id="PTHR12828:SF3">
    <property type="entry name" value="PROTEASOME MATURATION PROTEIN"/>
    <property type="match status" value="1"/>
</dbReference>
<organism evidence="3 4">
    <name type="scientific">Wallemia ichthyophaga</name>
    <dbReference type="NCBI Taxonomy" id="245174"/>
    <lineage>
        <taxon>Eukaryota</taxon>
        <taxon>Fungi</taxon>
        <taxon>Dikarya</taxon>
        <taxon>Basidiomycota</taxon>
        <taxon>Wallemiomycotina</taxon>
        <taxon>Wallemiomycetes</taxon>
        <taxon>Wallemiales</taxon>
        <taxon>Wallemiaceae</taxon>
        <taxon>Wallemia</taxon>
    </lineage>
</organism>
<gene>
    <name evidence="3" type="ORF">E3P90_00506</name>
</gene>
<evidence type="ECO:0000256" key="1">
    <source>
        <dbReference type="ARBA" id="ARBA00023186"/>
    </source>
</evidence>
<proteinExistence type="inferred from homology"/>
<dbReference type="GO" id="GO:0005634">
    <property type="term" value="C:nucleus"/>
    <property type="evidence" value="ECO:0007669"/>
    <property type="project" value="TreeGrafter"/>
</dbReference>
<dbReference type="AlphaFoldDB" id="A0A4T0F917"/>
<evidence type="ECO:0008006" key="5">
    <source>
        <dbReference type="Google" id="ProtNLM"/>
    </source>
</evidence>
<sequence length="137" mass="15949">MSLFEINEQTIPADKLHAEYNIPDKLRNGLEWSQVHSPPKHPLESRLDGWYNHQSMLKLKLERNTYGLGTPMRKMMERKLVSEDVSMPALQQPRNLQKDVLDGVDEQITFADVHSVVDKPSTPTLDIHHEMQLKRRL</sequence>
<evidence type="ECO:0000313" key="3">
    <source>
        <dbReference type="EMBL" id="TIB16362.1"/>
    </source>
</evidence>
<reference evidence="3 4" key="1">
    <citation type="submission" date="2019-03" db="EMBL/GenBank/DDBJ databases">
        <title>Sequencing 23 genomes of Wallemia ichthyophaga.</title>
        <authorList>
            <person name="Gostincar C."/>
        </authorList>
    </citation>
    <scope>NUCLEOTIDE SEQUENCE [LARGE SCALE GENOMIC DNA]</scope>
    <source>
        <strain evidence="3 4">EXF-8621</strain>
    </source>
</reference>
<dbReference type="GO" id="GO:0005737">
    <property type="term" value="C:cytoplasm"/>
    <property type="evidence" value="ECO:0007669"/>
    <property type="project" value="TreeGrafter"/>
</dbReference>
<dbReference type="InterPro" id="IPR008012">
    <property type="entry name" value="Ump1"/>
</dbReference>